<feature type="non-terminal residue" evidence="1">
    <location>
        <position position="1"/>
    </location>
</feature>
<evidence type="ECO:0000313" key="1">
    <source>
        <dbReference type="EMBL" id="GAH97753.1"/>
    </source>
</evidence>
<accession>X1LUC9</accession>
<dbReference type="AlphaFoldDB" id="X1LUC9"/>
<comment type="caution">
    <text evidence="1">The sequence shown here is derived from an EMBL/GenBank/DDBJ whole genome shotgun (WGS) entry which is preliminary data.</text>
</comment>
<sequence length="72" mass="8768">YRIHLPNMEMAEVIKYKKKGYFIGISKNIKKYFERKTSQGCLMIEKENGPDEYIDDLRQDIFERFNKLLEFL</sequence>
<gene>
    <name evidence="1" type="ORF">S06H3_07284</name>
</gene>
<protein>
    <submittedName>
        <fullName evidence="1">Uncharacterized protein</fullName>
    </submittedName>
</protein>
<reference evidence="1" key="1">
    <citation type="journal article" date="2014" name="Front. Microbiol.">
        <title>High frequency of phylogenetically diverse reductive dehalogenase-homologous genes in deep subseafloor sedimentary metagenomes.</title>
        <authorList>
            <person name="Kawai M."/>
            <person name="Futagami T."/>
            <person name="Toyoda A."/>
            <person name="Takaki Y."/>
            <person name="Nishi S."/>
            <person name="Hori S."/>
            <person name="Arai W."/>
            <person name="Tsubouchi T."/>
            <person name="Morono Y."/>
            <person name="Uchiyama I."/>
            <person name="Ito T."/>
            <person name="Fujiyama A."/>
            <person name="Inagaki F."/>
            <person name="Takami H."/>
        </authorList>
    </citation>
    <scope>NUCLEOTIDE SEQUENCE</scope>
    <source>
        <strain evidence="1">Expedition CK06-06</strain>
    </source>
</reference>
<proteinExistence type="predicted"/>
<dbReference type="EMBL" id="BARV01002934">
    <property type="protein sequence ID" value="GAH97753.1"/>
    <property type="molecule type" value="Genomic_DNA"/>
</dbReference>
<organism evidence="1">
    <name type="scientific">marine sediment metagenome</name>
    <dbReference type="NCBI Taxonomy" id="412755"/>
    <lineage>
        <taxon>unclassified sequences</taxon>
        <taxon>metagenomes</taxon>
        <taxon>ecological metagenomes</taxon>
    </lineage>
</organism>
<name>X1LUC9_9ZZZZ</name>